<gene>
    <name evidence="2" type="ORF">EAG_14388</name>
</gene>
<evidence type="ECO:0000313" key="3">
    <source>
        <dbReference type="Proteomes" id="UP000000311"/>
    </source>
</evidence>
<keyword evidence="1" id="KW-0812">Transmembrane</keyword>
<reference evidence="2 3" key="1">
    <citation type="journal article" date="2010" name="Science">
        <title>Genomic comparison of the ants Camponotus floridanus and Harpegnathos saltator.</title>
        <authorList>
            <person name="Bonasio R."/>
            <person name="Zhang G."/>
            <person name="Ye C."/>
            <person name="Mutti N.S."/>
            <person name="Fang X."/>
            <person name="Qin N."/>
            <person name="Donahue G."/>
            <person name="Yang P."/>
            <person name="Li Q."/>
            <person name="Li C."/>
            <person name="Zhang P."/>
            <person name="Huang Z."/>
            <person name="Berger S.L."/>
            <person name="Reinberg D."/>
            <person name="Wang J."/>
            <person name="Liebig J."/>
        </authorList>
    </citation>
    <scope>NUCLEOTIDE SEQUENCE [LARGE SCALE GENOMIC DNA]</scope>
    <source>
        <strain evidence="3">C129</strain>
    </source>
</reference>
<dbReference type="AlphaFoldDB" id="E2A6M8"/>
<name>E2A6M8_CAMFO</name>
<dbReference type="EMBL" id="GL437156">
    <property type="protein sequence ID" value="EFN70916.1"/>
    <property type="molecule type" value="Genomic_DNA"/>
</dbReference>
<protein>
    <submittedName>
        <fullName evidence="2">Uncharacterized protein</fullName>
    </submittedName>
</protein>
<feature type="transmembrane region" description="Helical" evidence="1">
    <location>
        <begin position="6"/>
        <end position="23"/>
    </location>
</feature>
<evidence type="ECO:0000256" key="1">
    <source>
        <dbReference type="SAM" id="Phobius"/>
    </source>
</evidence>
<sequence>FMYKCIFNYVYLCINVYLIMYIYV</sequence>
<keyword evidence="1" id="KW-1133">Transmembrane helix</keyword>
<evidence type="ECO:0000313" key="2">
    <source>
        <dbReference type="EMBL" id="EFN70916.1"/>
    </source>
</evidence>
<feature type="non-terminal residue" evidence="2">
    <location>
        <position position="24"/>
    </location>
</feature>
<organism evidence="3">
    <name type="scientific">Camponotus floridanus</name>
    <name type="common">Florida carpenter ant</name>
    <dbReference type="NCBI Taxonomy" id="104421"/>
    <lineage>
        <taxon>Eukaryota</taxon>
        <taxon>Metazoa</taxon>
        <taxon>Ecdysozoa</taxon>
        <taxon>Arthropoda</taxon>
        <taxon>Hexapoda</taxon>
        <taxon>Insecta</taxon>
        <taxon>Pterygota</taxon>
        <taxon>Neoptera</taxon>
        <taxon>Endopterygota</taxon>
        <taxon>Hymenoptera</taxon>
        <taxon>Apocrita</taxon>
        <taxon>Aculeata</taxon>
        <taxon>Formicoidea</taxon>
        <taxon>Formicidae</taxon>
        <taxon>Formicinae</taxon>
        <taxon>Camponotus</taxon>
    </lineage>
</organism>
<keyword evidence="3" id="KW-1185">Reference proteome</keyword>
<dbReference type="Proteomes" id="UP000000311">
    <property type="component" value="Unassembled WGS sequence"/>
</dbReference>
<proteinExistence type="predicted"/>
<accession>E2A6M8</accession>
<dbReference type="InParanoid" id="E2A6M8"/>
<feature type="non-terminal residue" evidence="2">
    <location>
        <position position="1"/>
    </location>
</feature>
<keyword evidence="1" id="KW-0472">Membrane</keyword>